<evidence type="ECO:0000256" key="1">
    <source>
        <dbReference type="SAM" id="MobiDB-lite"/>
    </source>
</evidence>
<evidence type="ECO:0000313" key="7">
    <source>
        <dbReference type="Proteomes" id="UP000551127"/>
    </source>
</evidence>
<dbReference type="Proteomes" id="UP000551127">
    <property type="component" value="Unassembled WGS sequence"/>
</dbReference>
<dbReference type="Pfam" id="PF24510">
    <property type="entry name" value="TXNDC16_3rd"/>
    <property type="match status" value="1"/>
</dbReference>
<feature type="compositionally biased region" description="Basic and acidic residues" evidence="1">
    <location>
        <begin position="816"/>
        <end position="828"/>
    </location>
</feature>
<comment type="caution">
    <text evidence="6">The sequence shown here is derived from an EMBL/GenBank/DDBJ whole genome shotgun (WGS) entry which is preliminary data.</text>
</comment>
<feature type="domain" description="Thioredoxin" evidence="2">
    <location>
        <begin position="402"/>
        <end position="502"/>
    </location>
</feature>
<dbReference type="InterPro" id="IPR036249">
    <property type="entry name" value="Thioredoxin-like_sf"/>
</dbReference>
<feature type="region of interest" description="Disordered" evidence="1">
    <location>
        <begin position="771"/>
        <end position="828"/>
    </location>
</feature>
<organism evidence="6 7">
    <name type="scientific">Bucorvus abyssinicus</name>
    <name type="common">Northern ground-hornbill</name>
    <name type="synonym">Abyssinian ground-hornbill</name>
    <dbReference type="NCBI Taxonomy" id="153643"/>
    <lineage>
        <taxon>Eukaryota</taxon>
        <taxon>Metazoa</taxon>
        <taxon>Chordata</taxon>
        <taxon>Craniata</taxon>
        <taxon>Vertebrata</taxon>
        <taxon>Euteleostomi</taxon>
        <taxon>Archelosauria</taxon>
        <taxon>Archosauria</taxon>
        <taxon>Dinosauria</taxon>
        <taxon>Saurischia</taxon>
        <taxon>Theropoda</taxon>
        <taxon>Coelurosauria</taxon>
        <taxon>Aves</taxon>
        <taxon>Neognathae</taxon>
        <taxon>Neoaves</taxon>
        <taxon>Telluraves</taxon>
        <taxon>Coraciimorphae</taxon>
        <taxon>Bucerotiformes</taxon>
        <taxon>Bucorvidae</taxon>
        <taxon>Bucorvus</taxon>
    </lineage>
</organism>
<dbReference type="SUPFAM" id="SSF52833">
    <property type="entry name" value="Thioredoxin-like"/>
    <property type="match status" value="1"/>
</dbReference>
<feature type="region of interest" description="Disordered" evidence="1">
    <location>
        <begin position="359"/>
        <end position="383"/>
    </location>
</feature>
<dbReference type="EMBL" id="VYZL01001178">
    <property type="protein sequence ID" value="NWR56578.1"/>
    <property type="molecule type" value="Genomic_DNA"/>
</dbReference>
<dbReference type="Pfam" id="PF24509">
    <property type="entry name" value="TXNDC16_2nd"/>
    <property type="match status" value="1"/>
</dbReference>
<evidence type="ECO:0000313" key="6">
    <source>
        <dbReference type="EMBL" id="NWR56578.1"/>
    </source>
</evidence>
<proteinExistence type="predicted"/>
<dbReference type="InterPro" id="IPR040090">
    <property type="entry name" value="TXNDC16"/>
</dbReference>
<feature type="domain" description="TXNDC16 second thioredoxin-like" evidence="4">
    <location>
        <begin position="134"/>
        <end position="255"/>
    </location>
</feature>
<dbReference type="Gene3D" id="3.40.30.10">
    <property type="entry name" value="Glutaredoxin"/>
    <property type="match status" value="2"/>
</dbReference>
<dbReference type="InterPro" id="IPR057642">
    <property type="entry name" value="TXNDC16_2nd"/>
</dbReference>
<feature type="domain" description="TXNDC16 third thioredoxin-like" evidence="5">
    <location>
        <begin position="256"/>
        <end position="347"/>
    </location>
</feature>
<name>A0A7K4YC27_BUCAB</name>
<feature type="non-terminal residue" evidence="6">
    <location>
        <position position="828"/>
    </location>
</feature>
<dbReference type="Pfam" id="PF00085">
    <property type="entry name" value="Thioredoxin"/>
    <property type="match status" value="1"/>
</dbReference>
<dbReference type="InterPro" id="IPR057645">
    <property type="entry name" value="TXNDC16_3rd"/>
</dbReference>
<dbReference type="Pfam" id="PF24508">
    <property type="entry name" value="TXNDC16_N"/>
    <property type="match status" value="1"/>
</dbReference>
<feature type="non-terminal residue" evidence="6">
    <location>
        <position position="1"/>
    </location>
</feature>
<evidence type="ECO:0000259" key="4">
    <source>
        <dbReference type="Pfam" id="PF24509"/>
    </source>
</evidence>
<feature type="domain" description="TXNDC16 N-terminal" evidence="3">
    <location>
        <begin position="31"/>
        <end position="133"/>
    </location>
</feature>
<dbReference type="OrthoDB" id="427280at2759"/>
<dbReference type="InterPro" id="IPR057639">
    <property type="entry name" value="TXNDC16_N"/>
</dbReference>
<accession>A0A7K4YC27</accession>
<reference evidence="6 7" key="1">
    <citation type="submission" date="2019-09" db="EMBL/GenBank/DDBJ databases">
        <title>Bird 10,000 Genomes (B10K) Project - Family phase.</title>
        <authorList>
            <person name="Zhang G."/>
        </authorList>
    </citation>
    <scope>NUCLEOTIDE SEQUENCE [LARGE SCALE GENOMIC DNA]</scope>
    <source>
        <strain evidence="6">B10K-DU-012-80</strain>
    </source>
</reference>
<sequence>MSAQKVRWVSAFSFLLFCASSVPTWGSARLLRELSPHDYFSSLQAGRASLAYFSHDASPGAQPFLEQIENSVEALQDYGISVVKVQCPKEDVSRYCGEENALRKAYLFRGNMLMREFPTDALFDVDAVVANVLFALLFNEVKYVETLADLQNIENAVKGRSNIVFAYVPATGTAEHRAVMEAAFVYGTVHQFVLTTEATLLKDTGNDKPDVSSARLLFCHCQRATDLAQPCRRTAMGQALTLLNIHRHLKLMGAPLVTEVAEDPEKVSTVHLQLGLPLVFILSQKETYEADRRTAEFVAWQLLGKAGVALLSRDLVDLNVLLRSNVALKTPDEGVPIKYLALEDTDEVITLVEDKSKVEQIQEGEEEEEEEEKENNNQDVQDDQVVEAVSRDKKRELPLEQILALTEETFHSALLEAARTVVLFYASWEAVSLAVLRSYTEVADHLKGTRGVSLSRVNCWDWPGVCTKENVTQFPTIKIYEKGERSVVYDGMWATEELTSFIMLSRVSCPLKLATIDEAEGYLRGEFPSELSSYHHTSLLGVFSTATSEAREAFEEAGSILSGHVTMGMYFEDDALALSRKYAVSPPALLLARSGGQSVEGIALSKQSAQDMVQMIRYELLDIFPEITVQNLPRYLQLRKPFLILFSDGDISQMESEEMLKLAKGRPQRAFVACWLNVRKTPVGRGVLKTYFATVPSLPVLLWVNLHAGGQVFKFPPEQSITEANILSWLEKLKAGLEVPSSTLSEEDWKPPLPAYDFLQMMETAELPLHTSHRHGDTPAQHPPENPGGDVTIQETKAEKVGSPGRDLRGTAPRLAAREKQGKRHSEL</sequence>
<dbReference type="CDD" id="cd02961">
    <property type="entry name" value="PDI_a_family"/>
    <property type="match status" value="1"/>
</dbReference>
<dbReference type="AlphaFoldDB" id="A0A7K4YC27"/>
<keyword evidence="7" id="KW-1185">Reference proteome</keyword>
<dbReference type="InterPro" id="IPR013766">
    <property type="entry name" value="Thioredoxin_domain"/>
</dbReference>
<evidence type="ECO:0000259" key="5">
    <source>
        <dbReference type="Pfam" id="PF24510"/>
    </source>
</evidence>
<evidence type="ECO:0000259" key="3">
    <source>
        <dbReference type="Pfam" id="PF24508"/>
    </source>
</evidence>
<dbReference type="PANTHER" id="PTHR22699:SF1">
    <property type="entry name" value="THIOREDOXIN DOMAIN-CONTAINING PROTEIN 16"/>
    <property type="match status" value="1"/>
</dbReference>
<evidence type="ECO:0000259" key="2">
    <source>
        <dbReference type="Pfam" id="PF00085"/>
    </source>
</evidence>
<feature type="compositionally biased region" description="Acidic residues" evidence="1">
    <location>
        <begin position="362"/>
        <end position="373"/>
    </location>
</feature>
<dbReference type="PANTHER" id="PTHR22699">
    <property type="entry name" value="THIOREDOXIN DOMAIN-CONTAINING PROTEIN 16"/>
    <property type="match status" value="1"/>
</dbReference>
<gene>
    <name evidence="6" type="primary">Txndc16</name>
    <name evidence="6" type="ORF">BUCABY_R09160</name>
</gene>
<protein>
    <submittedName>
        <fullName evidence="6">TXD16 protein</fullName>
    </submittedName>
</protein>
<dbReference type="Pfam" id="PF13848">
    <property type="entry name" value="Thioredoxin_6"/>
    <property type="match status" value="1"/>
</dbReference>